<accession>A0A9W4UUQ0</accession>
<dbReference type="PROSITE" id="PS50157">
    <property type="entry name" value="ZINC_FINGER_C2H2_2"/>
    <property type="match status" value="1"/>
</dbReference>
<feature type="domain" description="C2H2-type" evidence="2">
    <location>
        <begin position="83"/>
        <end position="115"/>
    </location>
</feature>
<evidence type="ECO:0000259" key="2">
    <source>
        <dbReference type="PROSITE" id="PS50157"/>
    </source>
</evidence>
<keyword evidence="4" id="KW-1185">Reference proteome</keyword>
<name>A0A9W4UUQ0_9PLEO</name>
<sequence length="188" mass="21616">MSGYGYQPNGAYDYPAYDPTIPQYTQSQVSQYFVQYGCCPPQPYITIPDYPAVPIQYAQTSSQQHTQYTVTSDPQPQNSSKTWRCEIPNCTSTANFTRYADLQRHHSTVHSGNTPNYPCSVKDCSRVGDKGFTRRDHLVEHLRNFHHLDIPKRKPGERSAYPMGLPNYQTAYRINKRTRGARKRRDDG</sequence>
<keyword evidence="1" id="KW-0862">Zinc</keyword>
<keyword evidence="1" id="KW-0479">Metal-binding</keyword>
<dbReference type="Proteomes" id="UP001152607">
    <property type="component" value="Unassembled WGS sequence"/>
</dbReference>
<dbReference type="Gene3D" id="3.30.160.60">
    <property type="entry name" value="Classic Zinc Finger"/>
    <property type="match status" value="2"/>
</dbReference>
<comment type="caution">
    <text evidence="3">The sequence shown here is derived from an EMBL/GenBank/DDBJ whole genome shotgun (WGS) entry which is preliminary data.</text>
</comment>
<protein>
    <recommendedName>
        <fullName evidence="2">C2H2-type domain-containing protein</fullName>
    </recommendedName>
</protein>
<dbReference type="AlphaFoldDB" id="A0A9W4UUQ0"/>
<organism evidence="3 4">
    <name type="scientific">Periconia digitata</name>
    <dbReference type="NCBI Taxonomy" id="1303443"/>
    <lineage>
        <taxon>Eukaryota</taxon>
        <taxon>Fungi</taxon>
        <taxon>Dikarya</taxon>
        <taxon>Ascomycota</taxon>
        <taxon>Pezizomycotina</taxon>
        <taxon>Dothideomycetes</taxon>
        <taxon>Pleosporomycetidae</taxon>
        <taxon>Pleosporales</taxon>
        <taxon>Massarineae</taxon>
        <taxon>Periconiaceae</taxon>
        <taxon>Periconia</taxon>
    </lineage>
</organism>
<evidence type="ECO:0000313" key="4">
    <source>
        <dbReference type="Proteomes" id="UP001152607"/>
    </source>
</evidence>
<dbReference type="InterPro" id="IPR013087">
    <property type="entry name" value="Znf_C2H2_type"/>
</dbReference>
<keyword evidence="1" id="KW-0863">Zinc-finger</keyword>
<dbReference type="SMART" id="SM00355">
    <property type="entry name" value="ZnF_C2H2"/>
    <property type="match status" value="2"/>
</dbReference>
<dbReference type="EMBL" id="CAOQHR010000013">
    <property type="protein sequence ID" value="CAI6342415.1"/>
    <property type="molecule type" value="Genomic_DNA"/>
</dbReference>
<evidence type="ECO:0000256" key="1">
    <source>
        <dbReference type="PROSITE-ProRule" id="PRU00042"/>
    </source>
</evidence>
<reference evidence="3" key="1">
    <citation type="submission" date="2023-01" db="EMBL/GenBank/DDBJ databases">
        <authorList>
            <person name="Van Ghelder C."/>
            <person name="Rancurel C."/>
        </authorList>
    </citation>
    <scope>NUCLEOTIDE SEQUENCE</scope>
    <source>
        <strain evidence="3">CNCM I-4278</strain>
    </source>
</reference>
<proteinExistence type="predicted"/>
<evidence type="ECO:0000313" key="3">
    <source>
        <dbReference type="EMBL" id="CAI6342415.1"/>
    </source>
</evidence>
<dbReference type="OrthoDB" id="2687452at2759"/>
<dbReference type="GO" id="GO:0008270">
    <property type="term" value="F:zinc ion binding"/>
    <property type="evidence" value="ECO:0007669"/>
    <property type="project" value="UniProtKB-KW"/>
</dbReference>
<gene>
    <name evidence="3" type="ORF">PDIGIT_LOCUS15622</name>
</gene>